<sequence>MIKIPITFQTPDDAVQFVNIVSRYDVDVDLRYGHHIVDAKSLVGTLALSSAKNIEMIIHDNECMELVQEVGPFVSRRMMASRNSHRPDQDKAGR</sequence>
<organism evidence="1 2">
    <name type="scientific">Robinsoniella peoriensis</name>
    <dbReference type="NCBI Taxonomy" id="180332"/>
    <lineage>
        <taxon>Bacteria</taxon>
        <taxon>Bacillati</taxon>
        <taxon>Bacillota</taxon>
        <taxon>Clostridia</taxon>
        <taxon>Lachnospirales</taxon>
        <taxon>Lachnospiraceae</taxon>
        <taxon>Robinsoniella</taxon>
    </lineage>
</organism>
<name>A0A4U8Q230_9FIRM</name>
<reference evidence="1 2" key="1">
    <citation type="journal article" date="2019" name="Anaerobe">
        <title>Detection of Robinsoniella peoriensis in multiple bone samples of a trauma patient.</title>
        <authorList>
            <person name="Schrottner P."/>
            <person name="Hartwich K."/>
            <person name="Bunk B."/>
            <person name="Schober I."/>
            <person name="Helbig S."/>
            <person name="Rudolph W.W."/>
            <person name="Gunzer F."/>
        </authorList>
    </citation>
    <scope>NUCLEOTIDE SEQUENCE [LARGE SCALE GENOMIC DNA]</scope>
    <source>
        <strain evidence="1 2">DSM 106044</strain>
    </source>
</reference>
<dbReference type="EMBL" id="QGQD01000083">
    <property type="protein sequence ID" value="TLC98789.1"/>
    <property type="molecule type" value="Genomic_DNA"/>
</dbReference>
<proteinExistence type="predicted"/>
<evidence type="ECO:0000313" key="2">
    <source>
        <dbReference type="Proteomes" id="UP000306509"/>
    </source>
</evidence>
<keyword evidence="2" id="KW-1185">Reference proteome</keyword>
<accession>A0A4U8Q230</accession>
<dbReference type="SUPFAM" id="SSF55594">
    <property type="entry name" value="HPr-like"/>
    <property type="match status" value="1"/>
</dbReference>
<dbReference type="AlphaFoldDB" id="A0A4U8Q230"/>
<gene>
    <name evidence="1" type="ORF">DSM106044_04322</name>
</gene>
<dbReference type="RefSeq" id="WP_044289616.1">
    <property type="nucleotide sequence ID" value="NZ_CAUSDN010000086.1"/>
</dbReference>
<dbReference type="Gene3D" id="3.30.1340.10">
    <property type="entry name" value="HPr-like"/>
    <property type="match status" value="1"/>
</dbReference>
<comment type="caution">
    <text evidence="1">The sequence shown here is derived from an EMBL/GenBank/DDBJ whole genome shotgun (WGS) entry which is preliminary data.</text>
</comment>
<evidence type="ECO:0000313" key="1">
    <source>
        <dbReference type="EMBL" id="TLC98789.1"/>
    </source>
</evidence>
<protein>
    <submittedName>
        <fullName evidence="1">Uncharacterized protein</fullName>
    </submittedName>
</protein>
<dbReference type="STRING" id="180332.GCA_000797495_02116"/>
<dbReference type="InterPro" id="IPR035895">
    <property type="entry name" value="HPr-like_sf"/>
</dbReference>
<dbReference type="Proteomes" id="UP000306509">
    <property type="component" value="Unassembled WGS sequence"/>
</dbReference>